<evidence type="ECO:0000256" key="1">
    <source>
        <dbReference type="ARBA" id="ARBA00022737"/>
    </source>
</evidence>
<feature type="region of interest" description="Disordered" evidence="3">
    <location>
        <begin position="135"/>
        <end position="161"/>
    </location>
</feature>
<dbReference type="Proteomes" id="UP001530377">
    <property type="component" value="Unassembled WGS sequence"/>
</dbReference>
<protein>
    <recommendedName>
        <fullName evidence="6">Pentatricopeptide repeat-containing protein</fullName>
    </recommendedName>
</protein>
<keyword evidence="1" id="KW-0677">Repeat</keyword>
<dbReference type="PROSITE" id="PS51375">
    <property type="entry name" value="PPR"/>
    <property type="match status" value="1"/>
</dbReference>
<dbReference type="Pfam" id="PF13041">
    <property type="entry name" value="PPR_2"/>
    <property type="match status" value="1"/>
</dbReference>
<dbReference type="AlphaFoldDB" id="A0ABD3R0F0"/>
<organism evidence="4 5">
    <name type="scientific">Cyclostephanos tholiformis</name>
    <dbReference type="NCBI Taxonomy" id="382380"/>
    <lineage>
        <taxon>Eukaryota</taxon>
        <taxon>Sar</taxon>
        <taxon>Stramenopiles</taxon>
        <taxon>Ochrophyta</taxon>
        <taxon>Bacillariophyta</taxon>
        <taxon>Coscinodiscophyceae</taxon>
        <taxon>Thalassiosirophycidae</taxon>
        <taxon>Stephanodiscales</taxon>
        <taxon>Stephanodiscaceae</taxon>
        <taxon>Cyclostephanos</taxon>
    </lineage>
</organism>
<feature type="repeat" description="PPR" evidence="2">
    <location>
        <begin position="665"/>
        <end position="695"/>
    </location>
</feature>
<dbReference type="PANTHER" id="PTHR47942:SF63">
    <property type="entry name" value="PENTATRICOPEPTIDE REPEAT-CONTAINING PROTEIN"/>
    <property type="match status" value="1"/>
</dbReference>
<proteinExistence type="predicted"/>
<reference evidence="4 5" key="1">
    <citation type="submission" date="2024-10" db="EMBL/GenBank/DDBJ databases">
        <title>Updated reference genomes for cyclostephanoid diatoms.</title>
        <authorList>
            <person name="Roberts W.R."/>
            <person name="Alverson A.J."/>
        </authorList>
    </citation>
    <scope>NUCLEOTIDE SEQUENCE [LARGE SCALE GENOMIC DNA]</scope>
    <source>
        <strain evidence="4 5">AJA228-03</strain>
    </source>
</reference>
<sequence>MAISRSERDLAAWVDRCRRSGGEGGVAAGGDLDGGGGADVAALLVPPNARAFEDVISGLLSLPPYFVVDDDVGGGDGGDTSGPKWTRTDRSGRATRILDMMEAYHEPPGKLYDVVIASHCADVLDHLSSLSVSRISTSNDGGDRQRRLRWEGGGRRGGEERWREDGIEGDAIDADDEWDYHGRRRAAYRSARSALRILNRSEELYRETGMASNRLPSVSSYVAVMDAWKALAVDASTWSDAGKGKRKIDEAMEVMRNLRKRRMRVYDPHSNESGDDDGKEGGGGRDSRSDHDVEYSVLPPVEVVASMTVDEVLNFGVKVLRESVPAYRLRPRTSDDDGDDEYVDDAGEDPTTTRIGTWHFNRLIFDLAKYPQPLTGPLAQDLLDYMVSTMRAEDRWRRGEGTGEEERCGGAIDSTTRSANNKIVPKPNVETVNGVLRAWMVTPRSHHPDVARRAEAVLARLAAWQSEGILWNVTANTVSYNTCINIWKECSADVPGAAQRATDILLLMEEESSSASVTTGGVVVVAPDVVSYATCMGAWAERSFLDPDAGKNAEEILMRMYNRNKVSDLAPRPTTRCFNAVLLAYANSNGGQRSGGGKRALELLRFMERLNSEGYADLSPDIFTFNIVMKALANCGERGAARKANLLLQRMEDSHARGNTGLKPDLLSYNTVLDAFSKEGDAKSAERLLEQMLDNDDGVIKPDSHSYTSVLMAWSRNEDKSMAVSRAEDLFNDIEKRYASGESYFRADTGVYNALIKCWAKSGERKALYRVNQILSLMEELGFQGGDSTVQPNSRTYCAVLDTLAKSKNYKAHSKSLEILERMHELYSKGYNSVRPCVRAYSIVLSTIARSRRQSKALEAQELLHKMEAEYRGGNSACRPNVYSYNAVLNAAAFSGRDEGEMEDAFRVACLTFDELRMSAYLEPSDVSYGTFIKAIKQLMPESDVRDNLVKGLFRKCCRDGLVSNFVLKEMADLATPDLYQSLLKGVTSDYGNFPKSWSAKVREQSNALQI</sequence>
<evidence type="ECO:0000256" key="3">
    <source>
        <dbReference type="SAM" id="MobiDB-lite"/>
    </source>
</evidence>
<feature type="compositionally biased region" description="Basic and acidic residues" evidence="3">
    <location>
        <begin position="396"/>
        <end position="408"/>
    </location>
</feature>
<feature type="compositionally biased region" description="Basic and acidic residues" evidence="3">
    <location>
        <begin position="279"/>
        <end position="292"/>
    </location>
</feature>
<name>A0ABD3R0F0_9STRA</name>
<gene>
    <name evidence="4" type="ORF">ACHAXA_000872</name>
</gene>
<evidence type="ECO:0000313" key="4">
    <source>
        <dbReference type="EMBL" id="KAL3806274.1"/>
    </source>
</evidence>
<feature type="region of interest" description="Disordered" evidence="3">
    <location>
        <begin position="262"/>
        <end position="292"/>
    </location>
</feature>
<feature type="region of interest" description="Disordered" evidence="3">
    <location>
        <begin position="396"/>
        <end position="421"/>
    </location>
</feature>
<evidence type="ECO:0000313" key="5">
    <source>
        <dbReference type="Proteomes" id="UP001530377"/>
    </source>
</evidence>
<dbReference type="NCBIfam" id="TIGR00756">
    <property type="entry name" value="PPR"/>
    <property type="match status" value="1"/>
</dbReference>
<dbReference type="InterPro" id="IPR002885">
    <property type="entry name" value="PPR_rpt"/>
</dbReference>
<evidence type="ECO:0008006" key="6">
    <source>
        <dbReference type="Google" id="ProtNLM"/>
    </source>
</evidence>
<evidence type="ECO:0000256" key="2">
    <source>
        <dbReference type="PROSITE-ProRule" id="PRU00708"/>
    </source>
</evidence>
<feature type="compositionally biased region" description="Basic and acidic residues" evidence="3">
    <location>
        <begin position="141"/>
        <end position="161"/>
    </location>
</feature>
<accession>A0ABD3R0F0</accession>
<dbReference type="InterPro" id="IPR051222">
    <property type="entry name" value="PPR/CCM1_RNA-binding"/>
</dbReference>
<keyword evidence="5" id="KW-1185">Reference proteome</keyword>
<comment type="caution">
    <text evidence="4">The sequence shown here is derived from an EMBL/GenBank/DDBJ whole genome shotgun (WGS) entry which is preliminary data.</text>
</comment>
<dbReference type="Gene3D" id="1.25.40.10">
    <property type="entry name" value="Tetratricopeptide repeat domain"/>
    <property type="match status" value="3"/>
</dbReference>
<dbReference type="EMBL" id="JALLPB020000847">
    <property type="protein sequence ID" value="KAL3806274.1"/>
    <property type="molecule type" value="Genomic_DNA"/>
</dbReference>
<dbReference type="InterPro" id="IPR011990">
    <property type="entry name" value="TPR-like_helical_dom_sf"/>
</dbReference>
<dbReference type="PANTHER" id="PTHR47942">
    <property type="entry name" value="TETRATRICOPEPTIDE REPEAT (TPR)-LIKE SUPERFAMILY PROTEIN-RELATED"/>
    <property type="match status" value="1"/>
</dbReference>